<evidence type="ECO:0000313" key="1">
    <source>
        <dbReference type="EMBL" id="GFO25329.1"/>
    </source>
</evidence>
<reference evidence="1 2" key="1">
    <citation type="journal article" date="2021" name="Elife">
        <title>Chloroplast acquisition without the gene transfer in kleptoplastic sea slugs, Plakobranchus ocellatus.</title>
        <authorList>
            <person name="Maeda T."/>
            <person name="Takahashi S."/>
            <person name="Yoshida T."/>
            <person name="Shimamura S."/>
            <person name="Takaki Y."/>
            <person name="Nagai Y."/>
            <person name="Toyoda A."/>
            <person name="Suzuki Y."/>
            <person name="Arimoto A."/>
            <person name="Ishii H."/>
            <person name="Satoh N."/>
            <person name="Nishiyama T."/>
            <person name="Hasebe M."/>
            <person name="Maruyama T."/>
            <person name="Minagawa J."/>
            <person name="Obokata J."/>
            <person name="Shigenobu S."/>
        </authorList>
    </citation>
    <scope>NUCLEOTIDE SEQUENCE [LARGE SCALE GENOMIC DNA]</scope>
</reference>
<sequence>MELYINKKNGFTFLHQTDLFFYCKKKDDESTIPYIFGPLCLSLKDTFSAYSTMQTTWKVCILSAKVYCEQSHDASKQRYTVNRVMMTPSKSIP</sequence>
<dbReference type="AlphaFoldDB" id="A0AAV4C2J9"/>
<dbReference type="EMBL" id="BLXT01005746">
    <property type="protein sequence ID" value="GFO25329.1"/>
    <property type="molecule type" value="Genomic_DNA"/>
</dbReference>
<organism evidence="1 2">
    <name type="scientific">Plakobranchus ocellatus</name>
    <dbReference type="NCBI Taxonomy" id="259542"/>
    <lineage>
        <taxon>Eukaryota</taxon>
        <taxon>Metazoa</taxon>
        <taxon>Spiralia</taxon>
        <taxon>Lophotrochozoa</taxon>
        <taxon>Mollusca</taxon>
        <taxon>Gastropoda</taxon>
        <taxon>Heterobranchia</taxon>
        <taxon>Euthyneura</taxon>
        <taxon>Panpulmonata</taxon>
        <taxon>Sacoglossa</taxon>
        <taxon>Placobranchoidea</taxon>
        <taxon>Plakobranchidae</taxon>
        <taxon>Plakobranchus</taxon>
    </lineage>
</organism>
<proteinExistence type="predicted"/>
<gene>
    <name evidence="1" type="ORF">PoB_005183400</name>
</gene>
<dbReference type="Proteomes" id="UP000735302">
    <property type="component" value="Unassembled WGS sequence"/>
</dbReference>
<evidence type="ECO:0000313" key="2">
    <source>
        <dbReference type="Proteomes" id="UP000735302"/>
    </source>
</evidence>
<name>A0AAV4C2J9_9GAST</name>
<protein>
    <submittedName>
        <fullName evidence="1">Uncharacterized protein</fullName>
    </submittedName>
</protein>
<comment type="caution">
    <text evidence="1">The sequence shown here is derived from an EMBL/GenBank/DDBJ whole genome shotgun (WGS) entry which is preliminary data.</text>
</comment>
<accession>A0AAV4C2J9</accession>
<keyword evidence="2" id="KW-1185">Reference proteome</keyword>